<evidence type="ECO:0000313" key="3">
    <source>
        <dbReference type="Proteomes" id="UP000289340"/>
    </source>
</evidence>
<evidence type="ECO:0000313" key="2">
    <source>
        <dbReference type="EMBL" id="RZC16912.1"/>
    </source>
</evidence>
<dbReference type="InterPro" id="IPR006297">
    <property type="entry name" value="EF-4"/>
</dbReference>
<evidence type="ECO:0000256" key="1">
    <source>
        <dbReference type="SAM" id="MobiDB-lite"/>
    </source>
</evidence>
<dbReference type="AlphaFoldDB" id="A0A445L191"/>
<accession>A0A445L191</accession>
<dbReference type="InterPro" id="IPR009000">
    <property type="entry name" value="Transl_B-barrel_sf"/>
</dbReference>
<name>A0A445L191_GLYSO</name>
<protein>
    <submittedName>
        <fullName evidence="2">Translation factor GUF1-like, chloroplastic</fullName>
    </submittedName>
</protein>
<reference evidence="2 3" key="1">
    <citation type="submission" date="2018-09" db="EMBL/GenBank/DDBJ databases">
        <title>A high-quality reference genome of wild soybean provides a powerful tool to mine soybean genomes.</title>
        <authorList>
            <person name="Xie M."/>
            <person name="Chung C.Y.L."/>
            <person name="Li M.-W."/>
            <person name="Wong F.-L."/>
            <person name="Chan T.-F."/>
            <person name="Lam H.-M."/>
        </authorList>
    </citation>
    <scope>NUCLEOTIDE SEQUENCE [LARGE SCALE GENOMIC DNA]</scope>
    <source>
        <strain evidence="3">cv. W05</strain>
        <tissue evidence="2">Hypocotyl of etiolated seedlings</tissue>
    </source>
</reference>
<dbReference type="Proteomes" id="UP000289340">
    <property type="component" value="Chromosome 4"/>
</dbReference>
<keyword evidence="3" id="KW-1185">Reference proteome</keyword>
<organism evidence="2 3">
    <name type="scientific">Glycine soja</name>
    <name type="common">Wild soybean</name>
    <dbReference type="NCBI Taxonomy" id="3848"/>
    <lineage>
        <taxon>Eukaryota</taxon>
        <taxon>Viridiplantae</taxon>
        <taxon>Streptophyta</taxon>
        <taxon>Embryophyta</taxon>
        <taxon>Tracheophyta</taxon>
        <taxon>Spermatophyta</taxon>
        <taxon>Magnoliopsida</taxon>
        <taxon>eudicotyledons</taxon>
        <taxon>Gunneridae</taxon>
        <taxon>Pentapetalae</taxon>
        <taxon>rosids</taxon>
        <taxon>fabids</taxon>
        <taxon>Fabales</taxon>
        <taxon>Fabaceae</taxon>
        <taxon>Papilionoideae</taxon>
        <taxon>50 kb inversion clade</taxon>
        <taxon>NPAAA clade</taxon>
        <taxon>indigoferoid/millettioid clade</taxon>
        <taxon>Phaseoleae</taxon>
        <taxon>Glycine</taxon>
        <taxon>Glycine subgen. Soja</taxon>
    </lineage>
</organism>
<sequence>MTSSPHAPYALGNTRATMDGTKDRDPAREGIGIIEILNAIVARIPPPEDTSKKPLRALIFDREALYGSAITAMVCLYGRILSFTIFCDPPLITLDYFANEIGVLSPSQLQVEELYAGVVKYF</sequence>
<comment type="caution">
    <text evidence="2">The sequence shown here is derived from an EMBL/GenBank/DDBJ whole genome shotgun (WGS) entry which is preliminary data.</text>
</comment>
<dbReference type="GO" id="GO:0043022">
    <property type="term" value="F:ribosome binding"/>
    <property type="evidence" value="ECO:0007669"/>
    <property type="project" value="TreeGrafter"/>
</dbReference>
<dbReference type="PANTHER" id="PTHR43512">
    <property type="entry name" value="TRANSLATION FACTOR GUF1-RELATED"/>
    <property type="match status" value="1"/>
</dbReference>
<dbReference type="GO" id="GO:0045727">
    <property type="term" value="P:positive regulation of translation"/>
    <property type="evidence" value="ECO:0007669"/>
    <property type="project" value="TreeGrafter"/>
</dbReference>
<proteinExistence type="predicted"/>
<gene>
    <name evidence="2" type="ORF">D0Y65_009975</name>
</gene>
<dbReference type="SUPFAM" id="SSF50447">
    <property type="entry name" value="Translation proteins"/>
    <property type="match status" value="1"/>
</dbReference>
<feature type="region of interest" description="Disordered" evidence="1">
    <location>
        <begin position="1"/>
        <end position="25"/>
    </location>
</feature>
<dbReference type="PANTHER" id="PTHR43512:SF4">
    <property type="entry name" value="TRANSLATION FACTOR GUF1 HOMOLOG, CHLOROPLASTIC"/>
    <property type="match status" value="1"/>
</dbReference>
<dbReference type="GO" id="GO:0005525">
    <property type="term" value="F:GTP binding"/>
    <property type="evidence" value="ECO:0007669"/>
    <property type="project" value="InterPro"/>
</dbReference>
<dbReference type="EMBL" id="QZWG01000004">
    <property type="protein sequence ID" value="RZC16912.1"/>
    <property type="molecule type" value="Genomic_DNA"/>
</dbReference>